<dbReference type="EMBL" id="JACGWL010000008">
    <property type="protein sequence ID" value="KAK4397121.1"/>
    <property type="molecule type" value="Genomic_DNA"/>
</dbReference>
<evidence type="ECO:0000256" key="4">
    <source>
        <dbReference type="ARBA" id="ARBA00023004"/>
    </source>
</evidence>
<dbReference type="GO" id="GO:0016020">
    <property type="term" value="C:membrane"/>
    <property type="evidence" value="ECO:0007669"/>
    <property type="project" value="UniProtKB-SubCell"/>
</dbReference>
<dbReference type="InterPro" id="IPR036396">
    <property type="entry name" value="Cyt_P450_sf"/>
</dbReference>
<dbReference type="GO" id="GO:0016125">
    <property type="term" value="P:sterol metabolic process"/>
    <property type="evidence" value="ECO:0007669"/>
    <property type="project" value="TreeGrafter"/>
</dbReference>
<evidence type="ECO:0000313" key="6">
    <source>
        <dbReference type="Proteomes" id="UP001289374"/>
    </source>
</evidence>
<sequence length="618" mass="71151">IKAVSKEAPLVSAISEDDISIRRAWGLWVCLTKMDKVMYPFKIFSNNMNGSFLLNSTTGKSTEFAKSIFDKKRMLIWENKLPATEVTKMKTCNMQHHSGWRKSVKPRTWNIRKQDGQKKHSMKEKVGESFLSCHLILSTGVGGENPCSRRQDKTSRFRPAASFLIVKWVVRSLNCWYYERKLGERRYDLPPGDLGWPFIGNMWSFLRAFKTRKPEYFISSFVNRFGHTGLYKMHMFGNPSIIVTTAEACRKVLTDDESFIPGWPSSTVNLIGKKSFLGIFDEEHKWLRKLTAAPVNGQEALSIYLKYIEESVVAALEKWAGMGQIEFLTELRKLTFRIIMYIFMSSESEHVMEVLEMEYTALNYGVRAMAINIPGFAYHSALKARKKLVAVLQAIVTERRERRRKSSQTVKKDMMDALMDAEDENGRRLNDEEIIDVLVMYLNAGHESSGHIIMWATVFLQKHPDVLKRAKAEQEEIVRNRPPGQKGLTLKEIRQMDYLSKVIDETLRVITFSLVVFREAKKDVRVCGYIVPKGWKVLVCLGVFISTLKHIPNQRSSIRQDGILCPGNDLAKIEISIFLHHFLLNYKLEQCNPASPVMYLPHTRPKDNCLGRIRRVST</sequence>
<keyword evidence="3" id="KW-0560">Oxidoreductase</keyword>
<dbReference type="Proteomes" id="UP001289374">
    <property type="component" value="Unassembled WGS sequence"/>
</dbReference>
<name>A0AAE1WPF0_9LAMI</name>
<dbReference type="PANTHER" id="PTHR24286:SF356">
    <property type="entry name" value="ENT-KAURENOIC ACID OXIDASE 2"/>
    <property type="match status" value="1"/>
</dbReference>
<reference evidence="5" key="2">
    <citation type="journal article" date="2024" name="Plant">
        <title>Genomic evolution and insights into agronomic trait innovations of Sesamum species.</title>
        <authorList>
            <person name="Miao H."/>
            <person name="Wang L."/>
            <person name="Qu L."/>
            <person name="Liu H."/>
            <person name="Sun Y."/>
            <person name="Le M."/>
            <person name="Wang Q."/>
            <person name="Wei S."/>
            <person name="Zheng Y."/>
            <person name="Lin W."/>
            <person name="Duan Y."/>
            <person name="Cao H."/>
            <person name="Xiong S."/>
            <person name="Wang X."/>
            <person name="Wei L."/>
            <person name="Li C."/>
            <person name="Ma Q."/>
            <person name="Ju M."/>
            <person name="Zhao R."/>
            <person name="Li G."/>
            <person name="Mu C."/>
            <person name="Tian Q."/>
            <person name="Mei H."/>
            <person name="Zhang T."/>
            <person name="Gao T."/>
            <person name="Zhang H."/>
        </authorList>
    </citation>
    <scope>NUCLEOTIDE SEQUENCE</scope>
    <source>
        <strain evidence="5">K16</strain>
    </source>
</reference>
<dbReference type="Gene3D" id="1.10.630.10">
    <property type="entry name" value="Cytochrome P450"/>
    <property type="match status" value="1"/>
</dbReference>
<gene>
    <name evidence="5" type="ORF">Sango_1548700</name>
</gene>
<protein>
    <submittedName>
        <fullName evidence="5">Ent-kaurenoic acid oxidase 1</fullName>
    </submittedName>
</protein>
<dbReference type="GO" id="GO:0051777">
    <property type="term" value="F:ent-kaurenoic acid monooxygenase activity"/>
    <property type="evidence" value="ECO:0007669"/>
    <property type="project" value="TreeGrafter"/>
</dbReference>
<evidence type="ECO:0000256" key="3">
    <source>
        <dbReference type="ARBA" id="ARBA00023002"/>
    </source>
</evidence>
<evidence type="ECO:0000256" key="1">
    <source>
        <dbReference type="ARBA" id="ARBA00004167"/>
    </source>
</evidence>
<dbReference type="AlphaFoldDB" id="A0AAE1WPF0"/>
<evidence type="ECO:0000256" key="2">
    <source>
        <dbReference type="ARBA" id="ARBA00022723"/>
    </source>
</evidence>
<keyword evidence="2" id="KW-0479">Metal-binding</keyword>
<dbReference type="GO" id="GO:0010268">
    <property type="term" value="P:brassinosteroid homeostasis"/>
    <property type="evidence" value="ECO:0007669"/>
    <property type="project" value="TreeGrafter"/>
</dbReference>
<comment type="subcellular location">
    <subcellularLocation>
        <location evidence="1">Membrane</location>
        <topology evidence="1">Single-pass membrane protein</topology>
    </subcellularLocation>
</comment>
<dbReference type="GO" id="GO:0020037">
    <property type="term" value="F:heme binding"/>
    <property type="evidence" value="ECO:0007669"/>
    <property type="project" value="InterPro"/>
</dbReference>
<evidence type="ECO:0000313" key="5">
    <source>
        <dbReference type="EMBL" id="KAK4397121.1"/>
    </source>
</evidence>
<accession>A0AAE1WPF0</accession>
<dbReference type="GO" id="GO:0005506">
    <property type="term" value="F:iron ion binding"/>
    <property type="evidence" value="ECO:0007669"/>
    <property type="project" value="InterPro"/>
</dbReference>
<reference evidence="5" key="1">
    <citation type="submission" date="2020-06" db="EMBL/GenBank/DDBJ databases">
        <authorList>
            <person name="Li T."/>
            <person name="Hu X."/>
            <person name="Zhang T."/>
            <person name="Song X."/>
            <person name="Zhang H."/>
            <person name="Dai N."/>
            <person name="Sheng W."/>
            <person name="Hou X."/>
            <person name="Wei L."/>
        </authorList>
    </citation>
    <scope>NUCLEOTIDE SEQUENCE</scope>
    <source>
        <strain evidence="5">K16</strain>
        <tissue evidence="5">Leaf</tissue>
    </source>
</reference>
<comment type="caution">
    <text evidence="5">The sequence shown here is derived from an EMBL/GenBank/DDBJ whole genome shotgun (WGS) entry which is preliminary data.</text>
</comment>
<dbReference type="GO" id="GO:0005783">
    <property type="term" value="C:endoplasmic reticulum"/>
    <property type="evidence" value="ECO:0007669"/>
    <property type="project" value="TreeGrafter"/>
</dbReference>
<dbReference type="PANTHER" id="PTHR24286">
    <property type="entry name" value="CYTOCHROME P450 26"/>
    <property type="match status" value="1"/>
</dbReference>
<dbReference type="Pfam" id="PF00067">
    <property type="entry name" value="p450"/>
    <property type="match status" value="1"/>
</dbReference>
<proteinExistence type="predicted"/>
<feature type="non-terminal residue" evidence="5">
    <location>
        <position position="1"/>
    </location>
</feature>
<dbReference type="InterPro" id="IPR001128">
    <property type="entry name" value="Cyt_P450"/>
</dbReference>
<dbReference type="InterPro" id="IPR002401">
    <property type="entry name" value="Cyt_P450_E_grp-I"/>
</dbReference>
<keyword evidence="4" id="KW-0408">Iron</keyword>
<dbReference type="SUPFAM" id="SSF48264">
    <property type="entry name" value="Cytochrome P450"/>
    <property type="match status" value="1"/>
</dbReference>
<keyword evidence="6" id="KW-1185">Reference proteome</keyword>
<dbReference type="PRINTS" id="PR00463">
    <property type="entry name" value="EP450I"/>
</dbReference>
<organism evidence="5 6">
    <name type="scientific">Sesamum angolense</name>
    <dbReference type="NCBI Taxonomy" id="2727404"/>
    <lineage>
        <taxon>Eukaryota</taxon>
        <taxon>Viridiplantae</taxon>
        <taxon>Streptophyta</taxon>
        <taxon>Embryophyta</taxon>
        <taxon>Tracheophyta</taxon>
        <taxon>Spermatophyta</taxon>
        <taxon>Magnoliopsida</taxon>
        <taxon>eudicotyledons</taxon>
        <taxon>Gunneridae</taxon>
        <taxon>Pentapetalae</taxon>
        <taxon>asterids</taxon>
        <taxon>lamiids</taxon>
        <taxon>Lamiales</taxon>
        <taxon>Pedaliaceae</taxon>
        <taxon>Sesamum</taxon>
    </lineage>
</organism>
<dbReference type="GO" id="GO:0016132">
    <property type="term" value="P:brassinosteroid biosynthetic process"/>
    <property type="evidence" value="ECO:0007669"/>
    <property type="project" value="TreeGrafter"/>
</dbReference>